<dbReference type="Pfam" id="PF14322">
    <property type="entry name" value="SusD-like_3"/>
    <property type="match status" value="1"/>
</dbReference>
<evidence type="ECO:0000256" key="1">
    <source>
        <dbReference type="ARBA" id="ARBA00004442"/>
    </source>
</evidence>
<feature type="domain" description="SusD-like N-terminal" evidence="8">
    <location>
        <begin position="21"/>
        <end position="223"/>
    </location>
</feature>
<keyword evidence="4" id="KW-0472">Membrane</keyword>
<evidence type="ECO:0000256" key="3">
    <source>
        <dbReference type="ARBA" id="ARBA00022729"/>
    </source>
</evidence>
<keyword evidence="3 6" id="KW-0732">Signal</keyword>
<proteinExistence type="inferred from homology"/>
<evidence type="ECO:0000256" key="2">
    <source>
        <dbReference type="ARBA" id="ARBA00006275"/>
    </source>
</evidence>
<evidence type="ECO:0000256" key="4">
    <source>
        <dbReference type="ARBA" id="ARBA00023136"/>
    </source>
</evidence>
<feature type="domain" description="RagB/SusD" evidence="7">
    <location>
        <begin position="299"/>
        <end position="571"/>
    </location>
</feature>
<comment type="caution">
    <text evidence="9">The sequence shown here is derived from an EMBL/GenBank/DDBJ whole genome shotgun (WGS) entry which is preliminary data.</text>
</comment>
<evidence type="ECO:0000259" key="8">
    <source>
        <dbReference type="Pfam" id="PF14322"/>
    </source>
</evidence>
<feature type="signal peptide" evidence="6">
    <location>
        <begin position="1"/>
        <end position="17"/>
    </location>
</feature>
<gene>
    <name evidence="9" type="ORF">QQ020_29555</name>
</gene>
<dbReference type="InterPro" id="IPR033985">
    <property type="entry name" value="SusD-like_N"/>
</dbReference>
<evidence type="ECO:0000313" key="10">
    <source>
        <dbReference type="Proteomes" id="UP001172083"/>
    </source>
</evidence>
<evidence type="ECO:0000256" key="6">
    <source>
        <dbReference type="SAM" id="SignalP"/>
    </source>
</evidence>
<protein>
    <submittedName>
        <fullName evidence="9">RagB/SusD family nutrient uptake outer membrane protein</fullName>
    </submittedName>
</protein>
<evidence type="ECO:0000256" key="5">
    <source>
        <dbReference type="ARBA" id="ARBA00023237"/>
    </source>
</evidence>
<reference evidence="9" key="1">
    <citation type="submission" date="2023-06" db="EMBL/GenBank/DDBJ databases">
        <title>Genomic of Agaribacillus aureum.</title>
        <authorList>
            <person name="Wang G."/>
        </authorList>
    </citation>
    <scope>NUCLEOTIDE SEQUENCE</scope>
    <source>
        <strain evidence="9">BMA12</strain>
    </source>
</reference>
<name>A0ABT8LGV8_9BACT</name>
<accession>A0ABT8LGV8</accession>
<keyword evidence="5" id="KW-0998">Cell outer membrane</keyword>
<dbReference type="RefSeq" id="WP_346761588.1">
    <property type="nucleotide sequence ID" value="NZ_JAUJEB010000008.1"/>
</dbReference>
<dbReference type="Gene3D" id="1.25.40.390">
    <property type="match status" value="1"/>
</dbReference>
<dbReference type="Proteomes" id="UP001172083">
    <property type="component" value="Unassembled WGS sequence"/>
</dbReference>
<dbReference type="InterPro" id="IPR012944">
    <property type="entry name" value="SusD_RagB_dom"/>
</dbReference>
<dbReference type="CDD" id="cd08977">
    <property type="entry name" value="SusD"/>
    <property type="match status" value="1"/>
</dbReference>
<comment type="similarity">
    <text evidence="2">Belongs to the SusD family.</text>
</comment>
<keyword evidence="10" id="KW-1185">Reference proteome</keyword>
<sequence length="572" mass="63573">MKRIIICFLFSFLLITACDSDFLDREPIDQLASTSVFTDEALTQAFLNNVIGQLPSGQYNGNGNGFGNNYLLASISDEARSKSGWVDSNDVIRTGNLRPTNLGGLNIWGDAYQAIRQSNELLTGVEGSTFTQDFKTAISAQARFVRAWFYFDLARRYGDVPLIKVAQNLEDDVFPTRTPVAEVYQFVFDELNAIDDMLPNKSEAPMGGLNRQAAIALNARAMLFAERYEDAAALADRLITGADNDGLELFGASPANGEEATANYAELFVSNGGNVETIYEILSLPPDRAHQFDRGNWPVRWRNDNGGQTDPTQELVDDFEMANGLPISDAASGYDPNDPYSNRDPRFYASIFYHGAEFSAVAPSRGEPFIDMEWNAFNEGPGPIRDGNASVTGYLVRKFVDPSLGFAPEGVGKTSWQEIRFAEVLLIYAEAENEANGPSAKVEDAVNRIRRRAALPDLTPGLSKDEMRDRIRQERRIELVFENHRWFDLIRWNEAINVLGNTIFHGIRIDRDGVPTAADGGPEHVFDPGQLTFTPFEVVTHSNVFPDRYMLLPIPQSEIEANTNLAQNPGYE</sequence>
<dbReference type="PROSITE" id="PS51257">
    <property type="entry name" value="PROKAR_LIPOPROTEIN"/>
    <property type="match status" value="1"/>
</dbReference>
<dbReference type="InterPro" id="IPR011990">
    <property type="entry name" value="TPR-like_helical_dom_sf"/>
</dbReference>
<organism evidence="9 10">
    <name type="scientific">Agaribacillus aureus</name>
    <dbReference type="NCBI Taxonomy" id="3051825"/>
    <lineage>
        <taxon>Bacteria</taxon>
        <taxon>Pseudomonadati</taxon>
        <taxon>Bacteroidota</taxon>
        <taxon>Cytophagia</taxon>
        <taxon>Cytophagales</taxon>
        <taxon>Splendidivirgaceae</taxon>
        <taxon>Agaribacillus</taxon>
    </lineage>
</organism>
<dbReference type="Pfam" id="PF07980">
    <property type="entry name" value="SusD_RagB"/>
    <property type="match status" value="1"/>
</dbReference>
<comment type="subcellular location">
    <subcellularLocation>
        <location evidence="1">Cell outer membrane</location>
    </subcellularLocation>
</comment>
<dbReference type="EMBL" id="JAUJEB010000008">
    <property type="protein sequence ID" value="MDN5216251.1"/>
    <property type="molecule type" value="Genomic_DNA"/>
</dbReference>
<feature type="chain" id="PRO_5047413711" evidence="6">
    <location>
        <begin position="18"/>
        <end position="572"/>
    </location>
</feature>
<dbReference type="SUPFAM" id="SSF48452">
    <property type="entry name" value="TPR-like"/>
    <property type="match status" value="1"/>
</dbReference>
<evidence type="ECO:0000313" key="9">
    <source>
        <dbReference type="EMBL" id="MDN5216251.1"/>
    </source>
</evidence>
<evidence type="ECO:0000259" key="7">
    <source>
        <dbReference type="Pfam" id="PF07980"/>
    </source>
</evidence>